<feature type="region of interest" description="Disordered" evidence="1">
    <location>
        <begin position="1"/>
        <end position="20"/>
    </location>
</feature>
<evidence type="ECO:0000313" key="2">
    <source>
        <dbReference type="EMBL" id="KAI5062841.1"/>
    </source>
</evidence>
<dbReference type="AlphaFoldDB" id="A0A9D4U7B2"/>
<accession>A0A9D4U7B2</accession>
<feature type="compositionally biased region" description="Pro residues" evidence="1">
    <location>
        <begin position="1"/>
        <end position="14"/>
    </location>
</feature>
<dbReference type="EMBL" id="JABFUD020000021">
    <property type="protein sequence ID" value="KAI5062841.1"/>
    <property type="molecule type" value="Genomic_DNA"/>
</dbReference>
<proteinExistence type="predicted"/>
<sequence>MPPEKPISAPPTEPEPTTAEAVDKELTLNELAELQLRERMETLHERYHWKNLRWEQHILHSANVAHPTPQQINEA</sequence>
<organism evidence="2 3">
    <name type="scientific">Adiantum capillus-veneris</name>
    <name type="common">Maidenhair fern</name>
    <dbReference type="NCBI Taxonomy" id="13818"/>
    <lineage>
        <taxon>Eukaryota</taxon>
        <taxon>Viridiplantae</taxon>
        <taxon>Streptophyta</taxon>
        <taxon>Embryophyta</taxon>
        <taxon>Tracheophyta</taxon>
        <taxon>Polypodiopsida</taxon>
        <taxon>Polypodiidae</taxon>
        <taxon>Polypodiales</taxon>
        <taxon>Pteridineae</taxon>
        <taxon>Pteridaceae</taxon>
        <taxon>Vittarioideae</taxon>
        <taxon>Adiantum</taxon>
    </lineage>
</organism>
<dbReference type="Proteomes" id="UP000886520">
    <property type="component" value="Chromosome 21"/>
</dbReference>
<evidence type="ECO:0000313" key="3">
    <source>
        <dbReference type="Proteomes" id="UP000886520"/>
    </source>
</evidence>
<gene>
    <name evidence="2" type="ORF">GOP47_0021388</name>
</gene>
<protein>
    <submittedName>
        <fullName evidence="2">Uncharacterized protein</fullName>
    </submittedName>
</protein>
<keyword evidence="3" id="KW-1185">Reference proteome</keyword>
<evidence type="ECO:0000256" key="1">
    <source>
        <dbReference type="SAM" id="MobiDB-lite"/>
    </source>
</evidence>
<name>A0A9D4U7B2_ADICA</name>
<comment type="caution">
    <text evidence="2">The sequence shown here is derived from an EMBL/GenBank/DDBJ whole genome shotgun (WGS) entry which is preliminary data.</text>
</comment>
<reference evidence="2" key="1">
    <citation type="submission" date="2021-01" db="EMBL/GenBank/DDBJ databases">
        <title>Adiantum capillus-veneris genome.</title>
        <authorList>
            <person name="Fang Y."/>
            <person name="Liao Q."/>
        </authorList>
    </citation>
    <scope>NUCLEOTIDE SEQUENCE</scope>
    <source>
        <strain evidence="2">H3</strain>
        <tissue evidence="2">Leaf</tissue>
    </source>
</reference>